<evidence type="ECO:0000313" key="1">
    <source>
        <dbReference type="EMBL" id="MEQ2235160.1"/>
    </source>
</evidence>
<protein>
    <submittedName>
        <fullName evidence="1">Uncharacterized protein</fullName>
    </submittedName>
</protein>
<sequence>PDPAPHDTVKSRLLNGLFEDLLTTLPTLSEADKSHRSMNIRSCKHTPMHLHACMQTITGYHIITHSTSIFSISIFGKSYDRLRCQVQGVCVNVCMLLTLFQKKNFSCF</sequence>
<organism evidence="1 2">
    <name type="scientific">Ilyodon furcidens</name>
    <name type="common">goldbreast splitfin</name>
    <dbReference type="NCBI Taxonomy" id="33524"/>
    <lineage>
        <taxon>Eukaryota</taxon>
        <taxon>Metazoa</taxon>
        <taxon>Chordata</taxon>
        <taxon>Craniata</taxon>
        <taxon>Vertebrata</taxon>
        <taxon>Euteleostomi</taxon>
        <taxon>Actinopterygii</taxon>
        <taxon>Neopterygii</taxon>
        <taxon>Teleostei</taxon>
        <taxon>Neoteleostei</taxon>
        <taxon>Acanthomorphata</taxon>
        <taxon>Ovalentaria</taxon>
        <taxon>Atherinomorphae</taxon>
        <taxon>Cyprinodontiformes</taxon>
        <taxon>Goodeidae</taxon>
        <taxon>Ilyodon</taxon>
    </lineage>
</organism>
<evidence type="ECO:0000313" key="2">
    <source>
        <dbReference type="Proteomes" id="UP001482620"/>
    </source>
</evidence>
<proteinExistence type="predicted"/>
<keyword evidence="2" id="KW-1185">Reference proteome</keyword>
<feature type="non-terminal residue" evidence="1">
    <location>
        <position position="1"/>
    </location>
</feature>
<dbReference type="EMBL" id="JAHRIQ010045057">
    <property type="protein sequence ID" value="MEQ2235160.1"/>
    <property type="molecule type" value="Genomic_DNA"/>
</dbReference>
<accession>A0ABV0TS71</accession>
<reference evidence="1 2" key="1">
    <citation type="submission" date="2021-06" db="EMBL/GenBank/DDBJ databases">
        <authorList>
            <person name="Palmer J.M."/>
        </authorList>
    </citation>
    <scope>NUCLEOTIDE SEQUENCE [LARGE SCALE GENOMIC DNA]</scope>
    <source>
        <strain evidence="2">if_2019</strain>
        <tissue evidence="1">Muscle</tissue>
    </source>
</reference>
<name>A0ABV0TS71_9TELE</name>
<dbReference type="Proteomes" id="UP001482620">
    <property type="component" value="Unassembled WGS sequence"/>
</dbReference>
<comment type="caution">
    <text evidence="1">The sequence shown here is derived from an EMBL/GenBank/DDBJ whole genome shotgun (WGS) entry which is preliminary data.</text>
</comment>
<gene>
    <name evidence="1" type="ORF">ILYODFUR_038831</name>
</gene>